<dbReference type="EMBL" id="GG662778">
    <property type="protein sequence ID" value="EAR83591.1"/>
    <property type="molecule type" value="Genomic_DNA"/>
</dbReference>
<keyword evidence="4" id="KW-1185">Reference proteome</keyword>
<accession>Q22ED7</accession>
<dbReference type="Proteomes" id="UP000009168">
    <property type="component" value="Unassembled WGS sequence"/>
</dbReference>
<feature type="transmembrane region" description="Helical" evidence="1">
    <location>
        <begin position="103"/>
        <end position="120"/>
    </location>
</feature>
<evidence type="ECO:0000313" key="4">
    <source>
        <dbReference type="Proteomes" id="UP000009168"/>
    </source>
</evidence>
<reference evidence="4" key="1">
    <citation type="journal article" date="2006" name="PLoS Biol.">
        <title>Macronuclear genome sequence of the ciliate Tetrahymena thermophila, a model eukaryote.</title>
        <authorList>
            <person name="Eisen J.A."/>
            <person name="Coyne R.S."/>
            <person name="Wu M."/>
            <person name="Wu D."/>
            <person name="Thiagarajan M."/>
            <person name="Wortman J.R."/>
            <person name="Badger J.H."/>
            <person name="Ren Q."/>
            <person name="Amedeo P."/>
            <person name="Jones K.M."/>
            <person name="Tallon L.J."/>
            <person name="Delcher A.L."/>
            <person name="Salzberg S.L."/>
            <person name="Silva J.C."/>
            <person name="Haas B.J."/>
            <person name="Majoros W.H."/>
            <person name="Farzad M."/>
            <person name="Carlton J.M."/>
            <person name="Smith R.K. Jr."/>
            <person name="Garg J."/>
            <person name="Pearlman R.E."/>
            <person name="Karrer K.M."/>
            <person name="Sun L."/>
            <person name="Manning G."/>
            <person name="Elde N.C."/>
            <person name="Turkewitz A.P."/>
            <person name="Asai D.J."/>
            <person name="Wilkes D.E."/>
            <person name="Wang Y."/>
            <person name="Cai H."/>
            <person name="Collins K."/>
            <person name="Stewart B.A."/>
            <person name="Lee S.R."/>
            <person name="Wilamowska K."/>
            <person name="Weinberg Z."/>
            <person name="Ruzzo W.L."/>
            <person name="Wloga D."/>
            <person name="Gaertig J."/>
            <person name="Frankel J."/>
            <person name="Tsao C.-C."/>
            <person name="Gorovsky M.A."/>
            <person name="Keeling P.J."/>
            <person name="Waller R.F."/>
            <person name="Patron N.J."/>
            <person name="Cherry J.M."/>
            <person name="Stover N.A."/>
            <person name="Krieger C.J."/>
            <person name="del Toro C."/>
            <person name="Ryder H.F."/>
            <person name="Williamson S.C."/>
            <person name="Barbeau R.A."/>
            <person name="Hamilton E.P."/>
            <person name="Orias E."/>
        </authorList>
    </citation>
    <scope>NUCLEOTIDE SEQUENCE [LARGE SCALE GENOMIC DNA]</scope>
    <source>
        <strain evidence="4">SB210</strain>
    </source>
</reference>
<name>Q22ED7_TETTS</name>
<keyword evidence="1" id="KW-0472">Membrane</keyword>
<evidence type="ECO:0000256" key="2">
    <source>
        <dbReference type="SAM" id="SignalP"/>
    </source>
</evidence>
<keyword evidence="1" id="KW-1133">Transmembrane helix</keyword>
<proteinExistence type="predicted"/>
<keyword evidence="1 3" id="KW-0812">Transmembrane</keyword>
<sequence>MKIIAIIFAIILLVKVNADGLCVQCQKCQKDLMESANRGEVCAKGDTDCVADLKSLGKCTNTCVVDNNYDQQKTNSCVQQNCPVQNPTVQKFKNEFIGCLKKSSSTLAFFGFLIGLFALLI</sequence>
<dbReference type="GeneID" id="7824103"/>
<gene>
    <name evidence="3" type="ORF">TTHERM_00834910</name>
</gene>
<feature type="chain" id="PRO_5004200942" evidence="2">
    <location>
        <begin position="19"/>
        <end position="121"/>
    </location>
</feature>
<feature type="signal peptide" evidence="2">
    <location>
        <begin position="1"/>
        <end position="18"/>
    </location>
</feature>
<organism evidence="3 4">
    <name type="scientific">Tetrahymena thermophila (strain SB210)</name>
    <dbReference type="NCBI Taxonomy" id="312017"/>
    <lineage>
        <taxon>Eukaryota</taxon>
        <taxon>Sar</taxon>
        <taxon>Alveolata</taxon>
        <taxon>Ciliophora</taxon>
        <taxon>Intramacronucleata</taxon>
        <taxon>Oligohymenophorea</taxon>
        <taxon>Hymenostomatida</taxon>
        <taxon>Tetrahymenina</taxon>
        <taxon>Tetrahymenidae</taxon>
        <taxon>Tetrahymena</taxon>
    </lineage>
</organism>
<dbReference type="HOGENOM" id="CLU_144475_0_0_1"/>
<evidence type="ECO:0000313" key="3">
    <source>
        <dbReference type="EMBL" id="EAR83591.1"/>
    </source>
</evidence>
<keyword evidence="2" id="KW-0732">Signal</keyword>
<dbReference type="KEGG" id="tet:TTHERM_00834910"/>
<protein>
    <submittedName>
        <fullName evidence="3">Transmembrane protein, putative</fullName>
    </submittedName>
</protein>
<dbReference type="AlphaFoldDB" id="Q22ED7"/>
<evidence type="ECO:0000256" key="1">
    <source>
        <dbReference type="SAM" id="Phobius"/>
    </source>
</evidence>
<dbReference type="RefSeq" id="XP_001031254.1">
    <property type="nucleotide sequence ID" value="XM_001031254.1"/>
</dbReference>
<dbReference type="InParanoid" id="Q22ED7"/>